<reference evidence="1 2" key="1">
    <citation type="submission" date="2021-11" db="EMBL/GenBank/DDBJ databases">
        <title>Black yeast isolated from Biological Soil Crust.</title>
        <authorList>
            <person name="Kurbessoian T."/>
        </authorList>
    </citation>
    <scope>NUCLEOTIDE SEQUENCE [LARGE SCALE GENOMIC DNA]</scope>
    <source>
        <strain evidence="1 2">CCFEE 5522</strain>
    </source>
</reference>
<dbReference type="Pfam" id="PF13489">
    <property type="entry name" value="Methyltransf_23"/>
    <property type="match status" value="1"/>
</dbReference>
<name>A0AAV9J7K4_9PEZI</name>
<organism evidence="1 2">
    <name type="scientific">Oleoguttula mirabilis</name>
    <dbReference type="NCBI Taxonomy" id="1507867"/>
    <lineage>
        <taxon>Eukaryota</taxon>
        <taxon>Fungi</taxon>
        <taxon>Dikarya</taxon>
        <taxon>Ascomycota</taxon>
        <taxon>Pezizomycotina</taxon>
        <taxon>Dothideomycetes</taxon>
        <taxon>Dothideomycetidae</taxon>
        <taxon>Mycosphaerellales</taxon>
        <taxon>Teratosphaeriaceae</taxon>
        <taxon>Oleoguttula</taxon>
    </lineage>
</organism>
<gene>
    <name evidence="1" type="ORF">LTR36_008955</name>
</gene>
<evidence type="ECO:0000313" key="2">
    <source>
        <dbReference type="Proteomes" id="UP001324427"/>
    </source>
</evidence>
<dbReference type="EMBL" id="JAVFHQ010000062">
    <property type="protein sequence ID" value="KAK4540740.1"/>
    <property type="molecule type" value="Genomic_DNA"/>
</dbReference>
<accession>A0AAV9J7K4</accession>
<dbReference type="AlphaFoldDB" id="A0AAV9J7K4"/>
<dbReference type="SUPFAM" id="SSF53335">
    <property type="entry name" value="S-adenosyl-L-methionine-dependent methyltransferases"/>
    <property type="match status" value="1"/>
</dbReference>
<evidence type="ECO:0000313" key="1">
    <source>
        <dbReference type="EMBL" id="KAK4540740.1"/>
    </source>
</evidence>
<dbReference type="InterPro" id="IPR029063">
    <property type="entry name" value="SAM-dependent_MTases_sf"/>
</dbReference>
<keyword evidence="2" id="KW-1185">Reference proteome</keyword>
<dbReference type="Proteomes" id="UP001324427">
    <property type="component" value="Unassembled WGS sequence"/>
</dbReference>
<protein>
    <recommendedName>
        <fullName evidence="3">S-adenosyl-L-methionine-dependent methyltransferase</fullName>
    </recommendedName>
</protein>
<evidence type="ECO:0008006" key="3">
    <source>
        <dbReference type="Google" id="ProtNLM"/>
    </source>
</evidence>
<dbReference type="Gene3D" id="3.40.50.150">
    <property type="entry name" value="Vaccinia Virus protein VP39"/>
    <property type="match status" value="1"/>
</dbReference>
<proteinExistence type="predicted"/>
<sequence>MATTEWKPYSLPRDHTESNRLNLQHKVYIANAGFLLHPRIAAALPEQARVADVGTGTGAWLNDLAAESPSSWSYTGFDISDAQFPQTNTGPCRFTTLNILDDVPDEYREHFDVVHLRLLVCGLSGADWATTARNASQLLKPGGWIQWHECAFLHLQVLQNAPAAPPSACRQLVALLLAGQAREGKMVEDVLRLAQTVRQAGGFQDCEDYVFSSDRVAETRGATNEIHHPAVGALARYAVQASPGLDGWTREKVEELMQRGSRELEGGKAYYRWDMHIVTARKPVV</sequence>
<dbReference type="CDD" id="cd02440">
    <property type="entry name" value="AdoMet_MTases"/>
    <property type="match status" value="1"/>
</dbReference>
<comment type="caution">
    <text evidence="1">The sequence shown here is derived from an EMBL/GenBank/DDBJ whole genome shotgun (WGS) entry which is preliminary data.</text>
</comment>